<dbReference type="Proteomes" id="UP001501752">
    <property type="component" value="Unassembled WGS sequence"/>
</dbReference>
<protein>
    <submittedName>
        <fullName evidence="1">Uncharacterized protein</fullName>
    </submittedName>
</protein>
<dbReference type="InterPro" id="IPR013207">
    <property type="entry name" value="LGFP"/>
</dbReference>
<dbReference type="Pfam" id="PF08310">
    <property type="entry name" value="LGFP"/>
    <property type="match status" value="1"/>
</dbReference>
<keyword evidence="2" id="KW-1185">Reference proteome</keyword>
<dbReference type="EMBL" id="BAABIS010000001">
    <property type="protein sequence ID" value="GAA4838804.1"/>
    <property type="molecule type" value="Genomic_DNA"/>
</dbReference>
<evidence type="ECO:0000313" key="1">
    <source>
        <dbReference type="EMBL" id="GAA4838804.1"/>
    </source>
</evidence>
<sequence length="255" mass="27286">MPEVIGAIRDRWLELNGSNSYLGNPVTDEMDYSEGGRVSVFENGAIYWWPDVGAIDIGEMFVHYQGLNCFSATSGFGSDQPYVTMAITVPGMDPKALRSQIYQDVDGGDTRPDQLELYRGQPRGMVIVAQCIEHDSGNPEDYRDVMHTVAKAAGAGVVGLISYVPDIGPVLAAVSGVILAGFSDEIGDALGELFGLSDDLIGGPATFALSPRDMVLLAARTQNSSDRQVQFKIASDLLSGDGGDYKVYFGMSKAP</sequence>
<organism evidence="1 2">
    <name type="scientific">Kitasatospora terrestris</name>
    <dbReference type="NCBI Taxonomy" id="258051"/>
    <lineage>
        <taxon>Bacteria</taxon>
        <taxon>Bacillati</taxon>
        <taxon>Actinomycetota</taxon>
        <taxon>Actinomycetes</taxon>
        <taxon>Kitasatosporales</taxon>
        <taxon>Streptomycetaceae</taxon>
        <taxon>Kitasatospora</taxon>
    </lineage>
</organism>
<evidence type="ECO:0000313" key="2">
    <source>
        <dbReference type="Proteomes" id="UP001501752"/>
    </source>
</evidence>
<dbReference type="RefSeq" id="WP_345695749.1">
    <property type="nucleotide sequence ID" value="NZ_BAABIS010000001.1"/>
</dbReference>
<gene>
    <name evidence="1" type="ORF">GCM10023235_12580</name>
</gene>
<reference evidence="2" key="1">
    <citation type="journal article" date="2019" name="Int. J. Syst. Evol. Microbiol.">
        <title>The Global Catalogue of Microorganisms (GCM) 10K type strain sequencing project: providing services to taxonomists for standard genome sequencing and annotation.</title>
        <authorList>
            <consortium name="The Broad Institute Genomics Platform"/>
            <consortium name="The Broad Institute Genome Sequencing Center for Infectious Disease"/>
            <person name="Wu L."/>
            <person name="Ma J."/>
        </authorList>
    </citation>
    <scope>NUCLEOTIDE SEQUENCE [LARGE SCALE GENOMIC DNA]</scope>
    <source>
        <strain evidence="2">JCM 13006</strain>
    </source>
</reference>
<proteinExistence type="predicted"/>
<accession>A0ABP9DBK5</accession>
<name>A0ABP9DBK5_9ACTN</name>
<comment type="caution">
    <text evidence="1">The sequence shown here is derived from an EMBL/GenBank/DDBJ whole genome shotgun (WGS) entry which is preliminary data.</text>
</comment>